<dbReference type="InterPro" id="IPR036879">
    <property type="entry name" value="TF_MADSbox_sf"/>
</dbReference>
<dbReference type="PROSITE" id="PS50066">
    <property type="entry name" value="MADS_BOX_2"/>
    <property type="match status" value="1"/>
</dbReference>
<dbReference type="Pfam" id="PF14111">
    <property type="entry name" value="DUF4283"/>
    <property type="match status" value="1"/>
</dbReference>
<dbReference type="InterPro" id="IPR025558">
    <property type="entry name" value="DUF4283"/>
</dbReference>
<evidence type="ECO:0000256" key="1">
    <source>
        <dbReference type="ARBA" id="ARBA00004123"/>
    </source>
</evidence>
<keyword evidence="2" id="KW-0805">Transcription regulation</keyword>
<dbReference type="GO" id="GO:0005634">
    <property type="term" value="C:nucleus"/>
    <property type="evidence" value="ECO:0007669"/>
    <property type="project" value="UniProtKB-SubCell"/>
</dbReference>
<dbReference type="PROSITE" id="PS00350">
    <property type="entry name" value="MADS_BOX_1"/>
    <property type="match status" value="1"/>
</dbReference>
<dbReference type="InterPro" id="IPR033896">
    <property type="entry name" value="MEF2-like_N"/>
</dbReference>
<dbReference type="CDD" id="cd00265">
    <property type="entry name" value="MADS_MEF2_like"/>
    <property type="match status" value="1"/>
</dbReference>
<dbReference type="InterPro" id="IPR002100">
    <property type="entry name" value="TF_MADSbox"/>
</dbReference>
<dbReference type="PANTHER" id="PTHR48019">
    <property type="entry name" value="SERUM RESPONSE FACTOR HOMOLOG"/>
    <property type="match status" value="1"/>
</dbReference>
<dbReference type="SUPFAM" id="SSF55455">
    <property type="entry name" value="SRF-like"/>
    <property type="match status" value="1"/>
</dbReference>
<evidence type="ECO:0000313" key="7">
    <source>
        <dbReference type="EMBL" id="RWR87860.1"/>
    </source>
</evidence>
<dbReference type="GO" id="GO:0000977">
    <property type="term" value="F:RNA polymerase II transcription regulatory region sequence-specific DNA binding"/>
    <property type="evidence" value="ECO:0007669"/>
    <property type="project" value="InterPro"/>
</dbReference>
<evidence type="ECO:0000256" key="4">
    <source>
        <dbReference type="ARBA" id="ARBA00023163"/>
    </source>
</evidence>
<dbReference type="EMBL" id="QPKB01000006">
    <property type="protein sequence ID" value="RWR87860.1"/>
    <property type="molecule type" value="Genomic_DNA"/>
</dbReference>
<feature type="domain" description="MADS-box" evidence="6">
    <location>
        <begin position="1"/>
        <end position="61"/>
    </location>
</feature>
<dbReference type="GO" id="GO:0045944">
    <property type="term" value="P:positive regulation of transcription by RNA polymerase II"/>
    <property type="evidence" value="ECO:0007669"/>
    <property type="project" value="InterPro"/>
</dbReference>
<evidence type="ECO:0000259" key="6">
    <source>
        <dbReference type="PROSITE" id="PS50066"/>
    </source>
</evidence>
<keyword evidence="4" id="KW-0804">Transcription</keyword>
<evidence type="ECO:0000256" key="5">
    <source>
        <dbReference type="ARBA" id="ARBA00023242"/>
    </source>
</evidence>
<dbReference type="Pfam" id="PF00319">
    <property type="entry name" value="SRF-TF"/>
    <property type="match status" value="1"/>
</dbReference>
<dbReference type="PRINTS" id="PR00404">
    <property type="entry name" value="MADSDOMAIN"/>
</dbReference>
<dbReference type="Proteomes" id="UP000283530">
    <property type="component" value="Unassembled WGS sequence"/>
</dbReference>
<keyword evidence="5" id="KW-0539">Nucleus</keyword>
<name>A0A3S3MX13_9MAGN</name>
<dbReference type="SMART" id="SM00432">
    <property type="entry name" value="MADS"/>
    <property type="match status" value="1"/>
</dbReference>
<keyword evidence="3" id="KW-0238">DNA-binding</keyword>
<protein>
    <submittedName>
        <fullName evidence="7">MADS-box protein SOC1-like protein isoform X2</fullName>
    </submittedName>
</protein>
<organism evidence="7 8">
    <name type="scientific">Cinnamomum micranthum f. kanehirae</name>
    <dbReference type="NCBI Taxonomy" id="337451"/>
    <lineage>
        <taxon>Eukaryota</taxon>
        <taxon>Viridiplantae</taxon>
        <taxon>Streptophyta</taxon>
        <taxon>Embryophyta</taxon>
        <taxon>Tracheophyta</taxon>
        <taxon>Spermatophyta</taxon>
        <taxon>Magnoliopsida</taxon>
        <taxon>Magnoliidae</taxon>
        <taxon>Laurales</taxon>
        <taxon>Lauraceae</taxon>
        <taxon>Cinnamomum</taxon>
    </lineage>
</organism>
<evidence type="ECO:0000256" key="2">
    <source>
        <dbReference type="ARBA" id="ARBA00023015"/>
    </source>
</evidence>
<reference evidence="7 8" key="1">
    <citation type="journal article" date="2019" name="Nat. Plants">
        <title>Stout camphor tree genome fills gaps in understanding of flowering plant genome evolution.</title>
        <authorList>
            <person name="Chaw S.M."/>
            <person name="Liu Y.C."/>
            <person name="Wu Y.W."/>
            <person name="Wang H.Y."/>
            <person name="Lin C.I."/>
            <person name="Wu C.S."/>
            <person name="Ke H.M."/>
            <person name="Chang L.Y."/>
            <person name="Hsu C.Y."/>
            <person name="Yang H.T."/>
            <person name="Sudianto E."/>
            <person name="Hsu M.H."/>
            <person name="Wu K.P."/>
            <person name="Wang L.N."/>
            <person name="Leebens-Mack J.H."/>
            <person name="Tsai I.J."/>
        </authorList>
    </citation>
    <scope>NUCLEOTIDE SEQUENCE [LARGE SCALE GENOMIC DNA]</scope>
    <source>
        <strain evidence="8">cv. Chaw 1501</strain>
        <tissue evidence="7">Young leaves</tissue>
    </source>
</reference>
<sequence>MVRGKTQMRRIENNASRQVTFSKRRNGLLKKAFELSVLCDVEVALMIFSPTGRLYEFATAGLVNEESTYWLARPSSQLATVQWLHKPLAAHQDQSSRSQPFLQAIPIPQDLIHSSSTPTSDFSPPVWDCAQLELLQKHLAGLIHLVRIKPSLANISVPPSNAWSDLFPPLKPPDPTLPISNPLSNLSVDQLAQLLSLQPTSLVQVNHLAANRNWLDLFPDSKPISPSNYPLSSLVDGQLTMKIPSSMVEPSRNSFSNAAIGRILGKRPTVEWLTHHANFTWNLSKPCLISLTNKGHFLFRFSSKVDKDLAISGSPYSLLNRKLHLLPWSRGQDL</sequence>
<evidence type="ECO:0000256" key="3">
    <source>
        <dbReference type="ARBA" id="ARBA00023125"/>
    </source>
</evidence>
<proteinExistence type="predicted"/>
<dbReference type="InterPro" id="IPR050142">
    <property type="entry name" value="MADS-box/MEF2_TF"/>
</dbReference>
<comment type="caution">
    <text evidence="7">The sequence shown here is derived from an EMBL/GenBank/DDBJ whole genome shotgun (WGS) entry which is preliminary data.</text>
</comment>
<dbReference type="GO" id="GO:0046983">
    <property type="term" value="F:protein dimerization activity"/>
    <property type="evidence" value="ECO:0007669"/>
    <property type="project" value="InterPro"/>
</dbReference>
<dbReference type="AlphaFoldDB" id="A0A3S3MX13"/>
<dbReference type="Gene3D" id="3.40.1810.10">
    <property type="entry name" value="Transcription factor, MADS-box"/>
    <property type="match status" value="1"/>
</dbReference>
<evidence type="ECO:0000313" key="8">
    <source>
        <dbReference type="Proteomes" id="UP000283530"/>
    </source>
</evidence>
<accession>A0A3S3MX13</accession>
<comment type="subcellular location">
    <subcellularLocation>
        <location evidence="1">Nucleus</location>
    </subcellularLocation>
</comment>
<keyword evidence="8" id="KW-1185">Reference proteome</keyword>
<gene>
    <name evidence="7" type="ORF">CKAN_01682100</name>
</gene>
<dbReference type="OrthoDB" id="10457386at2759"/>